<gene>
    <name evidence="2" type="ORF">SAMN05216452_0270</name>
</gene>
<reference evidence="3" key="1">
    <citation type="submission" date="2016-10" db="EMBL/GenBank/DDBJ databases">
        <authorList>
            <person name="Varghese N."/>
            <person name="Submissions S."/>
        </authorList>
    </citation>
    <scope>NUCLEOTIDE SEQUENCE [LARGE SCALE GENOMIC DNA]</scope>
    <source>
        <strain evidence="3">ES.061</strain>
    </source>
</reference>
<evidence type="ECO:0000256" key="1">
    <source>
        <dbReference type="SAM" id="MobiDB-lite"/>
    </source>
</evidence>
<proteinExistence type="predicted"/>
<evidence type="ECO:0000313" key="2">
    <source>
        <dbReference type="EMBL" id="SEB35528.1"/>
    </source>
</evidence>
<dbReference type="EMBL" id="FNSL01000001">
    <property type="protein sequence ID" value="SEB35528.1"/>
    <property type="molecule type" value="Genomic_DNA"/>
</dbReference>
<dbReference type="Proteomes" id="UP000199064">
    <property type="component" value="Unassembled WGS sequence"/>
</dbReference>
<sequence>MLYRSGRDRKAFTQGQVCSMARAACHKAGGEIVLHENKPFEFRSTANAWLSQRDDRPGQPGALKAALKSTSSRNQAPALSDAIERCFNRRKRFRRIAVDAMNVDLVWKSEQDC</sequence>
<evidence type="ECO:0000313" key="3">
    <source>
        <dbReference type="Proteomes" id="UP000199064"/>
    </source>
</evidence>
<protein>
    <recommendedName>
        <fullName evidence="4">Transposase</fullName>
    </recommendedName>
</protein>
<keyword evidence="3" id="KW-1185">Reference proteome</keyword>
<evidence type="ECO:0008006" key="4">
    <source>
        <dbReference type="Google" id="ProtNLM"/>
    </source>
</evidence>
<organism evidence="2 3">
    <name type="scientific">Nitratireductor aquibiodomus</name>
    <dbReference type="NCBI Taxonomy" id="204799"/>
    <lineage>
        <taxon>Bacteria</taxon>
        <taxon>Pseudomonadati</taxon>
        <taxon>Pseudomonadota</taxon>
        <taxon>Alphaproteobacteria</taxon>
        <taxon>Hyphomicrobiales</taxon>
        <taxon>Phyllobacteriaceae</taxon>
        <taxon>Nitratireductor</taxon>
    </lineage>
</organism>
<name>A0A1H4IQH5_9HYPH</name>
<dbReference type="AlphaFoldDB" id="A0A1H4IQH5"/>
<accession>A0A1H4IQH5</accession>
<feature type="region of interest" description="Disordered" evidence="1">
    <location>
        <begin position="51"/>
        <end position="76"/>
    </location>
</feature>